<dbReference type="EMBL" id="CP040736">
    <property type="protein sequence ID" value="QCX24595.1"/>
    <property type="molecule type" value="Genomic_DNA"/>
</dbReference>
<reference evidence="1 2" key="1">
    <citation type="submission" date="2019-05" db="EMBL/GenBank/DDBJ databases">
        <title>Genome Sequence of Lactobacillus futsaii Y97, a Potential Probiotic Strain Isolated from the Futsai of Taiwan.</title>
        <authorList>
            <person name="Du X."/>
        </authorList>
    </citation>
    <scope>NUCLEOTIDE SEQUENCE [LARGE SCALE GENOMIC DNA]</scope>
    <source>
        <strain evidence="1 2">Y97</strain>
    </source>
</reference>
<dbReference type="RefSeq" id="WP_057815963.1">
    <property type="nucleotide sequence ID" value="NZ_CP040736.1"/>
</dbReference>
<dbReference type="AlphaFoldDB" id="A0A5B7T2S3"/>
<name>A0A5B7T2S3_9LACO</name>
<accession>A0A5B7T2S3</accession>
<protein>
    <submittedName>
        <fullName evidence="1">Uncharacterized protein</fullName>
    </submittedName>
</protein>
<organism evidence="1 2">
    <name type="scientific">Companilactobacillus futsaii</name>
    <dbReference type="NCBI Taxonomy" id="938155"/>
    <lineage>
        <taxon>Bacteria</taxon>
        <taxon>Bacillati</taxon>
        <taxon>Bacillota</taxon>
        <taxon>Bacilli</taxon>
        <taxon>Lactobacillales</taxon>
        <taxon>Lactobacillaceae</taxon>
        <taxon>Companilactobacillus</taxon>
    </lineage>
</organism>
<evidence type="ECO:0000313" key="2">
    <source>
        <dbReference type="Proteomes" id="UP000310673"/>
    </source>
</evidence>
<gene>
    <name evidence="1" type="ORF">FG051_05500</name>
</gene>
<dbReference type="Proteomes" id="UP000310673">
    <property type="component" value="Chromosome"/>
</dbReference>
<sequence>MEFKKIETNTPYPDFLKINDDNFKVVSNEMASVWKVLTDNYIVDPSIVPTSVFKPLYATRDDSAIYKNWLYDFNKLETLINHLINKGFNKNDIIRTDFSNFKVFTLNIPETIYFTKDYIDTVNKDWLKVSELIGDMNASLIFYGFKRKENQ</sequence>
<dbReference type="KEGG" id="lft:FG051_05500"/>
<evidence type="ECO:0000313" key="1">
    <source>
        <dbReference type="EMBL" id="QCX24595.1"/>
    </source>
</evidence>
<proteinExistence type="predicted"/>
<dbReference type="STRING" id="1423818.FC88_GL001786"/>